<keyword evidence="1" id="KW-0863">Zinc-finger</keyword>
<keyword evidence="1" id="KW-0862">Zinc</keyword>
<keyword evidence="1" id="KW-0479">Metal-binding</keyword>
<dbReference type="OrthoDB" id="9950135at2759"/>
<reference evidence="4 5" key="1">
    <citation type="submission" date="2020-04" db="EMBL/GenBank/DDBJ databases">
        <title>Perkinsus olseni comparative genomics.</title>
        <authorList>
            <person name="Bogema D.R."/>
        </authorList>
    </citation>
    <scope>NUCLEOTIDE SEQUENCE [LARGE SCALE GENOMIC DNA]</scope>
    <source>
        <strain evidence="4">ATCC PRA-179</strain>
    </source>
</reference>
<name>A0A7J6KTQ9_PEROL</name>
<comment type="caution">
    <text evidence="4">The sequence shown here is derived from an EMBL/GenBank/DDBJ whole genome shotgun (WGS) entry which is preliminary data.</text>
</comment>
<dbReference type="GO" id="GO:0008270">
    <property type="term" value="F:zinc ion binding"/>
    <property type="evidence" value="ECO:0007669"/>
    <property type="project" value="UniProtKB-KW"/>
</dbReference>
<dbReference type="SUPFAM" id="SSF57756">
    <property type="entry name" value="Retrovirus zinc finger-like domains"/>
    <property type="match status" value="1"/>
</dbReference>
<dbReference type="GO" id="GO:0003676">
    <property type="term" value="F:nucleic acid binding"/>
    <property type="evidence" value="ECO:0007669"/>
    <property type="project" value="InterPro"/>
</dbReference>
<evidence type="ECO:0000256" key="1">
    <source>
        <dbReference type="PROSITE-ProRule" id="PRU00047"/>
    </source>
</evidence>
<dbReference type="InterPro" id="IPR036875">
    <property type="entry name" value="Znf_CCHC_sf"/>
</dbReference>
<proteinExistence type="predicted"/>
<evidence type="ECO:0000313" key="5">
    <source>
        <dbReference type="Proteomes" id="UP000570595"/>
    </source>
</evidence>
<evidence type="ECO:0000313" key="4">
    <source>
        <dbReference type="EMBL" id="KAF4650733.1"/>
    </source>
</evidence>
<feature type="region of interest" description="Disordered" evidence="2">
    <location>
        <begin position="377"/>
        <end position="421"/>
    </location>
</feature>
<feature type="domain" description="CCHC-type" evidence="3">
    <location>
        <begin position="343"/>
        <end position="357"/>
    </location>
</feature>
<dbReference type="AlphaFoldDB" id="A0A7J6KTQ9"/>
<protein>
    <recommendedName>
        <fullName evidence="3">CCHC-type domain-containing protein</fullName>
    </recommendedName>
</protein>
<dbReference type="InterPro" id="IPR043502">
    <property type="entry name" value="DNA/RNA_pol_sf"/>
</dbReference>
<gene>
    <name evidence="4" type="ORF">FOZ61_011079</name>
</gene>
<feature type="non-terminal residue" evidence="4">
    <location>
        <position position="1"/>
    </location>
</feature>
<organism evidence="4 5">
    <name type="scientific">Perkinsus olseni</name>
    <name type="common">Perkinsus atlanticus</name>
    <dbReference type="NCBI Taxonomy" id="32597"/>
    <lineage>
        <taxon>Eukaryota</taxon>
        <taxon>Sar</taxon>
        <taxon>Alveolata</taxon>
        <taxon>Perkinsozoa</taxon>
        <taxon>Perkinsea</taxon>
        <taxon>Perkinsida</taxon>
        <taxon>Perkinsidae</taxon>
        <taxon>Perkinsus</taxon>
    </lineage>
</organism>
<dbReference type="InterPro" id="IPR001878">
    <property type="entry name" value="Znf_CCHC"/>
</dbReference>
<dbReference type="SUPFAM" id="SSF56672">
    <property type="entry name" value="DNA/RNA polymerases"/>
    <property type="match status" value="1"/>
</dbReference>
<dbReference type="Proteomes" id="UP000570595">
    <property type="component" value="Unassembled WGS sequence"/>
</dbReference>
<sequence length="792" mass="86725">SASSARSEFGKAVGLDAKLIHLLRPEEVEALVAKVCGEDLDKRLRLRFLYQSALTEVPAVAPVQVNVPHVTSRLDYARYHRPLPTPGVGGRSDNGCGSGIHDLCLEQSSGADDSVNIKSVGMVSTLPIPGGGQCFNGRSDSRSVSYFLREWLQMCRLYGLSTANCWRYLCLRCISAGVRSELMGSLEDKGFLVSASVEQRLQHAEMFLKGAYSITDDTVRYRQRLAQVKQKSNELIGEYIGRLRECLAEGRCLGINISNDELLDKFVRGLRQNYQKAVKTIYAHIRDTNELCSVLTLWEASNGENATVNSPSVDDDSVNAEAPQVLQAAQAQGSSQRGKAPMRCWHCNMVGHMKRDCELWKAKVRFQTAQTALVNTGKPISSPPVSTPQPQGQIVTTPSSTSGVGGSAVGQGADRLPPNTASQDFEKVSVISAMEPRRSPWGAKVAALLDTGGQGTAYINADLYRAIKGEGVFDDSLSTCQGVTFGNGERVAALGCFFASLENGDKKELVKEVQFKVIEGLTPNVIVGVETLKRSPLLQSMLLDCIPRVPDGIKDPVSDDVNDHIAVVQPSEVRAATSVKLDEKGYTVDCPVMSARSVMPYVEPRRRRSRSKEIAIHRRILIAVHEGKFAPIDVASASVINEVVLVDKGCPSGEGPSTIPIYDMTDADIKKRFRVTLDCRRLNCMRLVKKPNCPVTQSQNNAFLTLREWPGHLRKFYFKIDLSDAFSSGYKYSPILFSRVVSEVLEAARQECGAADLDTVTKAKEVVERLFMERGFSVAPHKSQLGDESARS</sequence>
<accession>A0A7J6KTQ9</accession>
<evidence type="ECO:0000259" key="3">
    <source>
        <dbReference type="PROSITE" id="PS50158"/>
    </source>
</evidence>
<dbReference type="EMBL" id="JABAHT010000980">
    <property type="protein sequence ID" value="KAF4650733.1"/>
    <property type="molecule type" value="Genomic_DNA"/>
</dbReference>
<evidence type="ECO:0000256" key="2">
    <source>
        <dbReference type="SAM" id="MobiDB-lite"/>
    </source>
</evidence>
<dbReference type="PROSITE" id="PS50158">
    <property type="entry name" value="ZF_CCHC"/>
    <property type="match status" value="1"/>
</dbReference>